<comment type="caution">
    <text evidence="8">The sequence shown here is derived from an EMBL/GenBank/DDBJ whole genome shotgun (WGS) entry which is preliminary data.</text>
</comment>
<dbReference type="SMART" id="SM00849">
    <property type="entry name" value="Lactamase_B"/>
    <property type="match status" value="1"/>
</dbReference>
<feature type="transmembrane region" description="Helical" evidence="6">
    <location>
        <begin position="244"/>
        <end position="266"/>
    </location>
</feature>
<feature type="transmembrane region" description="Helical" evidence="6">
    <location>
        <begin position="201"/>
        <end position="224"/>
    </location>
</feature>
<evidence type="ECO:0000256" key="1">
    <source>
        <dbReference type="ARBA" id="ARBA00004651"/>
    </source>
</evidence>
<reference evidence="8" key="1">
    <citation type="submission" date="2020-10" db="EMBL/GenBank/DDBJ databases">
        <authorList>
            <person name="Gilroy R."/>
        </authorList>
    </citation>
    <scope>NUCLEOTIDE SEQUENCE</scope>
    <source>
        <strain evidence="8">ChiSjej4B22-8148</strain>
    </source>
</reference>
<evidence type="ECO:0000313" key="9">
    <source>
        <dbReference type="Proteomes" id="UP000886757"/>
    </source>
</evidence>
<comment type="subcellular location">
    <subcellularLocation>
        <location evidence="1">Cell membrane</location>
        <topology evidence="1">Multi-pass membrane protein</topology>
    </subcellularLocation>
</comment>
<dbReference type="Proteomes" id="UP000886757">
    <property type="component" value="Unassembled WGS sequence"/>
</dbReference>
<organism evidence="8 9">
    <name type="scientific">Candidatus Choladousia intestinavium</name>
    <dbReference type="NCBI Taxonomy" id="2840727"/>
    <lineage>
        <taxon>Bacteria</taxon>
        <taxon>Bacillati</taxon>
        <taxon>Bacillota</taxon>
        <taxon>Clostridia</taxon>
        <taxon>Lachnospirales</taxon>
        <taxon>Lachnospiraceae</taxon>
        <taxon>Lachnospiraceae incertae sedis</taxon>
        <taxon>Candidatus Choladousia</taxon>
    </lineage>
</organism>
<dbReference type="Pfam" id="PF00753">
    <property type="entry name" value="Lactamase_B"/>
    <property type="match status" value="1"/>
</dbReference>
<dbReference type="NCBIfam" id="TIGR00361">
    <property type="entry name" value="ComEC_Rec2"/>
    <property type="match status" value="1"/>
</dbReference>
<dbReference type="Pfam" id="PF03772">
    <property type="entry name" value="Competence"/>
    <property type="match status" value="1"/>
</dbReference>
<dbReference type="GO" id="GO:0030420">
    <property type="term" value="P:establishment of competence for transformation"/>
    <property type="evidence" value="ECO:0007669"/>
    <property type="project" value="InterPro"/>
</dbReference>
<feature type="domain" description="Metallo-beta-lactamase" evidence="7">
    <location>
        <begin position="502"/>
        <end position="715"/>
    </location>
</feature>
<dbReference type="InterPro" id="IPR036866">
    <property type="entry name" value="RibonucZ/Hydroxyglut_hydro"/>
</dbReference>
<feature type="transmembrane region" description="Helical" evidence="6">
    <location>
        <begin position="468"/>
        <end position="487"/>
    </location>
</feature>
<dbReference type="InterPro" id="IPR001279">
    <property type="entry name" value="Metallo-B-lactamas"/>
</dbReference>
<gene>
    <name evidence="8" type="ORF">IAB31_00475</name>
</gene>
<dbReference type="GO" id="GO:0005886">
    <property type="term" value="C:plasma membrane"/>
    <property type="evidence" value="ECO:0007669"/>
    <property type="project" value="UniProtKB-SubCell"/>
</dbReference>
<proteinExistence type="predicted"/>
<dbReference type="InterPro" id="IPR004797">
    <property type="entry name" value="Competence_ComEC/Rec2"/>
</dbReference>
<feature type="transmembrane region" description="Helical" evidence="6">
    <location>
        <begin position="429"/>
        <end position="447"/>
    </location>
</feature>
<feature type="transmembrane region" description="Helical" evidence="6">
    <location>
        <begin position="330"/>
        <end position="350"/>
    </location>
</feature>
<reference evidence="8" key="2">
    <citation type="journal article" date="2021" name="PeerJ">
        <title>Extensive microbial diversity within the chicken gut microbiome revealed by metagenomics and culture.</title>
        <authorList>
            <person name="Gilroy R."/>
            <person name="Ravi A."/>
            <person name="Getino M."/>
            <person name="Pursley I."/>
            <person name="Horton D.L."/>
            <person name="Alikhan N.F."/>
            <person name="Baker D."/>
            <person name="Gharbi K."/>
            <person name="Hall N."/>
            <person name="Watson M."/>
            <person name="Adriaenssens E.M."/>
            <person name="Foster-Nyarko E."/>
            <person name="Jarju S."/>
            <person name="Secka A."/>
            <person name="Antonio M."/>
            <person name="Oren A."/>
            <person name="Chaudhuri R.R."/>
            <person name="La Ragione R."/>
            <person name="Hildebrand F."/>
            <person name="Pallen M.J."/>
        </authorList>
    </citation>
    <scope>NUCLEOTIDE SEQUENCE</scope>
    <source>
        <strain evidence="8">ChiSjej4B22-8148</strain>
    </source>
</reference>
<dbReference type="CDD" id="cd07731">
    <property type="entry name" value="ComA-like_MBL-fold"/>
    <property type="match status" value="1"/>
</dbReference>
<feature type="transmembrane region" description="Helical" evidence="6">
    <location>
        <begin position="356"/>
        <end position="377"/>
    </location>
</feature>
<name>A0A9D1ABJ7_9FIRM</name>
<dbReference type="AlphaFoldDB" id="A0A9D1ABJ7"/>
<dbReference type="NCBIfam" id="TIGR00360">
    <property type="entry name" value="ComEC_N-term"/>
    <property type="match status" value="1"/>
</dbReference>
<keyword evidence="2" id="KW-1003">Cell membrane</keyword>
<evidence type="ECO:0000259" key="7">
    <source>
        <dbReference type="SMART" id="SM00849"/>
    </source>
</evidence>
<evidence type="ECO:0000256" key="6">
    <source>
        <dbReference type="SAM" id="Phobius"/>
    </source>
</evidence>
<feature type="transmembrane region" description="Helical" evidence="6">
    <location>
        <begin position="278"/>
        <end position="295"/>
    </location>
</feature>
<evidence type="ECO:0000256" key="5">
    <source>
        <dbReference type="ARBA" id="ARBA00023136"/>
    </source>
</evidence>
<evidence type="ECO:0000313" key="8">
    <source>
        <dbReference type="EMBL" id="HIR12384.1"/>
    </source>
</evidence>
<dbReference type="InterPro" id="IPR052159">
    <property type="entry name" value="Competence_DNA_uptake"/>
</dbReference>
<dbReference type="PANTHER" id="PTHR30619:SF1">
    <property type="entry name" value="RECOMBINATION PROTEIN 2"/>
    <property type="match status" value="1"/>
</dbReference>
<evidence type="ECO:0000256" key="3">
    <source>
        <dbReference type="ARBA" id="ARBA00022692"/>
    </source>
</evidence>
<dbReference type="Gene3D" id="3.60.15.10">
    <property type="entry name" value="Ribonuclease Z/Hydroxyacylglutathione hydrolase-like"/>
    <property type="match status" value="1"/>
</dbReference>
<sequence length="763" mass="83303">MMKRPLVWAGVCLLLILALRMGAEKAGLIRPPSPSWKNLLPEEGQSIIVQGTAARCISASEGMRLSLKDFLIQSADTSKNLFYSEYQIFLYTDETNIEPGDQVKARGEIAFFDPASNPGQFDGEAYYTGQNYLFTLKEPVILKTEKGTPSLERALHRLRRKFMDSYRAIFSPEDASVLATMSLGETGQTVRERKLLYQEGGIAHILAISGLHISLLGMGLYRILRRLFVPVPASAVLSGTVMGAYLLMTGVSVSAARAVVMFWLWLGAKMTGRAYDRVNGIFFAALVLLTAEPGYITQAGFILSFLAVFALAVFVPAVQRACGFSSGWANALLSGAALQAGTLPAILFFFKQAPVWSFLINLAVVPLMPAVMGTGLLGGAAGIFSVRAGTFLGAPCGYLLELFDLLCVLEKRMPGGIFIAGQPSWGKILAYYTTLGILTLFFQRGFPRKKACLAGRSKKREKESARKTAARAIWAAWFAGMLLLLPVRPPGELEIYVLDVGQGDSILIRTPSGVTALIDGGSSSVSQVWQYRVKETLKYFGIRRLDYVFLSHGDSDHVSGILEFLEGYERGIGGKNTKGITLGRLIHGPETGEDYRILDELAGKNRIPVTVMEEGGRISYGEGERAWEIQCLAPDGENLLGDKNQDSLVLLLKYGEFQMLFTGDMQTEGEARLLRAGADIRADVLKVGHHGAANASSSDFLKKIRPRIAVISCAEKNWYGHPSPETLERLSGADSRIYCTAWEGAVKIATDGKGCRVETYLEK</sequence>
<dbReference type="PANTHER" id="PTHR30619">
    <property type="entry name" value="DNA INTERNALIZATION/COMPETENCE PROTEIN COMEC/REC2"/>
    <property type="match status" value="1"/>
</dbReference>
<keyword evidence="4 6" id="KW-1133">Transmembrane helix</keyword>
<evidence type="ECO:0000256" key="4">
    <source>
        <dbReference type="ARBA" id="ARBA00022989"/>
    </source>
</evidence>
<keyword evidence="3 6" id="KW-0812">Transmembrane</keyword>
<accession>A0A9D1ABJ7</accession>
<protein>
    <submittedName>
        <fullName evidence="8">DNA internalization-related competence protein ComEC/Rec2</fullName>
    </submittedName>
</protein>
<evidence type="ECO:0000256" key="2">
    <source>
        <dbReference type="ARBA" id="ARBA00022475"/>
    </source>
</evidence>
<dbReference type="EMBL" id="DVGK01000007">
    <property type="protein sequence ID" value="HIR12384.1"/>
    <property type="molecule type" value="Genomic_DNA"/>
</dbReference>
<dbReference type="InterPro" id="IPR004477">
    <property type="entry name" value="ComEC_N"/>
</dbReference>
<dbReference type="SUPFAM" id="SSF56281">
    <property type="entry name" value="Metallo-hydrolase/oxidoreductase"/>
    <property type="match status" value="1"/>
</dbReference>
<dbReference type="InterPro" id="IPR035681">
    <property type="entry name" value="ComA-like_MBL"/>
</dbReference>
<keyword evidence="5 6" id="KW-0472">Membrane</keyword>